<evidence type="ECO:0000313" key="1">
    <source>
        <dbReference type="EMBL" id="ETV66945.1"/>
    </source>
</evidence>
<name>W4FHK8_APHAT</name>
<dbReference type="VEuPathDB" id="FungiDB:H257_16746"/>
<dbReference type="EMBL" id="KI913204">
    <property type="protein sequence ID" value="ETV66945.1"/>
    <property type="molecule type" value="Genomic_DNA"/>
</dbReference>
<feature type="non-terminal residue" evidence="1">
    <location>
        <position position="1"/>
    </location>
</feature>
<proteinExistence type="predicted"/>
<reference evidence="1" key="1">
    <citation type="submission" date="2013-12" db="EMBL/GenBank/DDBJ databases">
        <title>The Genome Sequence of Aphanomyces astaci APO3.</title>
        <authorList>
            <consortium name="The Broad Institute Genomics Platform"/>
            <person name="Russ C."/>
            <person name="Tyler B."/>
            <person name="van West P."/>
            <person name="Dieguez-Uribeondo J."/>
            <person name="Young S.K."/>
            <person name="Zeng Q."/>
            <person name="Gargeya S."/>
            <person name="Fitzgerald M."/>
            <person name="Abouelleil A."/>
            <person name="Alvarado L."/>
            <person name="Chapman S.B."/>
            <person name="Gainer-Dewar J."/>
            <person name="Goldberg J."/>
            <person name="Griggs A."/>
            <person name="Gujja S."/>
            <person name="Hansen M."/>
            <person name="Howarth C."/>
            <person name="Imamovic A."/>
            <person name="Ireland A."/>
            <person name="Larimer J."/>
            <person name="McCowan C."/>
            <person name="Murphy C."/>
            <person name="Pearson M."/>
            <person name="Poon T.W."/>
            <person name="Priest M."/>
            <person name="Roberts A."/>
            <person name="Saif S."/>
            <person name="Shea T."/>
            <person name="Sykes S."/>
            <person name="Wortman J."/>
            <person name="Nusbaum C."/>
            <person name="Birren B."/>
        </authorList>
    </citation>
    <scope>NUCLEOTIDE SEQUENCE [LARGE SCALE GENOMIC DNA]</scope>
    <source>
        <strain evidence="1">APO3</strain>
    </source>
</reference>
<dbReference type="RefSeq" id="XP_009843586.1">
    <property type="nucleotide sequence ID" value="XM_009845284.1"/>
</dbReference>
<sequence length="100" mass="11160">MLAGLICMSFPLEKRFGVLTHFYRHRRPKLESSTLNTLVVRIRDWGWLVVVLALRAASATAAPPRTLCRERLPMAVSCWTPGCGLLDRTCPPTDPVGRGQ</sequence>
<dbReference type="EMBL" id="KI913204">
    <property type="protein sequence ID" value="ETV66946.1"/>
    <property type="molecule type" value="Genomic_DNA"/>
</dbReference>
<organism evidence="1">
    <name type="scientific">Aphanomyces astaci</name>
    <name type="common">Crayfish plague agent</name>
    <dbReference type="NCBI Taxonomy" id="112090"/>
    <lineage>
        <taxon>Eukaryota</taxon>
        <taxon>Sar</taxon>
        <taxon>Stramenopiles</taxon>
        <taxon>Oomycota</taxon>
        <taxon>Saprolegniomycetes</taxon>
        <taxon>Saprolegniales</taxon>
        <taxon>Verrucalvaceae</taxon>
        <taxon>Aphanomyces</taxon>
    </lineage>
</organism>
<dbReference type="GeneID" id="20818742"/>
<gene>
    <name evidence="1" type="ORF">H257_16746</name>
</gene>
<dbReference type="AlphaFoldDB" id="W4FHK8"/>
<dbReference type="RefSeq" id="XP_009843587.1">
    <property type="nucleotide sequence ID" value="XM_009845285.1"/>
</dbReference>
<protein>
    <submittedName>
        <fullName evidence="1">Uncharacterized protein</fullName>
    </submittedName>
</protein>
<accession>W4FHK8</accession>